<dbReference type="EMBL" id="UGYB01000001">
    <property type="protein sequence ID" value="SUI02693.1"/>
    <property type="molecule type" value="Genomic_DNA"/>
</dbReference>
<dbReference type="Pfam" id="PF06884">
    <property type="entry name" value="DUF1264"/>
    <property type="match status" value="1"/>
</dbReference>
<evidence type="ECO:0000256" key="1">
    <source>
        <dbReference type="SAM" id="MobiDB-lite"/>
    </source>
</evidence>
<dbReference type="PANTHER" id="PTHR31360">
    <property type="match status" value="1"/>
</dbReference>
<gene>
    <name evidence="2" type="ORF">NCTC12420_02466</name>
</gene>
<name>A0A379XQA3_SALER</name>
<sequence length="261" mass="28790">MKILPLSLFIIPFLAGCGANNTLPQTPIPGEKASAKLRTLETGAAVIQSRPPVDAISTYLDGFHFYSGDKNGQMEAHHYVTVLNEDVMQAVIYDGNTKNARLMGVEYIISERLFKTLPPEEKKLWHSHQYEVKSGSLVAPGLPQIADNALMSKIVNTYGKTWHTWHTDRDKTLPMGIPALMMGFTGDGQLDPALLADRDRRLGIDTQAIKLERQDLPAHPVIKGANAWEQGEVIQLQRVQGAGEHGRGDTAHFGTSEQSRQ</sequence>
<feature type="region of interest" description="Disordered" evidence="1">
    <location>
        <begin position="240"/>
        <end position="261"/>
    </location>
</feature>
<accession>A0A379XQA3</accession>
<dbReference type="Proteomes" id="UP000254220">
    <property type="component" value="Unassembled WGS sequence"/>
</dbReference>
<keyword evidence="2" id="KW-0449">Lipoprotein</keyword>
<dbReference type="PANTHER" id="PTHR31360:SF0">
    <property type="entry name" value="OIL BODY-ASSOCIATED PROTEIN 1B"/>
    <property type="match status" value="1"/>
</dbReference>
<dbReference type="AlphaFoldDB" id="A0A379XQA3"/>
<protein>
    <submittedName>
        <fullName evidence="2">Outer membrane or secretedlipoprotein</fullName>
    </submittedName>
</protein>
<dbReference type="PROSITE" id="PS51257">
    <property type="entry name" value="PROKAR_LIPOPROTEIN"/>
    <property type="match status" value="1"/>
</dbReference>
<dbReference type="RefSeq" id="WP_079777085.1">
    <property type="nucleotide sequence ID" value="NZ_DADWZK010000001.1"/>
</dbReference>
<proteinExistence type="predicted"/>
<dbReference type="InterPro" id="IPR010686">
    <property type="entry name" value="OBAP-like"/>
</dbReference>
<evidence type="ECO:0000313" key="3">
    <source>
        <dbReference type="Proteomes" id="UP000254220"/>
    </source>
</evidence>
<evidence type="ECO:0000313" key="2">
    <source>
        <dbReference type="EMBL" id="SUI02693.1"/>
    </source>
</evidence>
<organism evidence="2 3">
    <name type="scientific">Salmonella enterica subsp. indica</name>
    <dbReference type="NCBI Taxonomy" id="59207"/>
    <lineage>
        <taxon>Bacteria</taxon>
        <taxon>Pseudomonadati</taxon>
        <taxon>Pseudomonadota</taxon>
        <taxon>Gammaproteobacteria</taxon>
        <taxon>Enterobacterales</taxon>
        <taxon>Enterobacteriaceae</taxon>
        <taxon>Salmonella</taxon>
    </lineage>
</organism>
<reference evidence="2 3" key="1">
    <citation type="submission" date="2018-06" db="EMBL/GenBank/DDBJ databases">
        <authorList>
            <consortium name="Pathogen Informatics"/>
            <person name="Doyle S."/>
        </authorList>
    </citation>
    <scope>NUCLEOTIDE SEQUENCE [LARGE SCALE GENOMIC DNA]</scope>
    <source>
        <strain evidence="2 3">NCTC12420</strain>
    </source>
</reference>